<sequence length="85" mass="9830">MATMLKQWPSAICRSVAAIYHRYMSKPRPKCGETDHCQTPNDQTKKRAIIEITALPAGFQITEEEQRKIDEVLKELDRVIQENDD</sequence>
<name>A0AAU9G416_DROMD</name>
<proteinExistence type="predicted"/>
<protein>
    <submittedName>
        <fullName evidence="1">Uncharacterized protein</fullName>
    </submittedName>
</protein>
<dbReference type="EMBL" id="AP029266">
    <property type="protein sequence ID" value="BFG02628.1"/>
    <property type="molecule type" value="Genomic_DNA"/>
</dbReference>
<dbReference type="AlphaFoldDB" id="A0AAU9G416"/>
<dbReference type="Proteomes" id="UP001500889">
    <property type="component" value="Chromosome A"/>
</dbReference>
<organism evidence="1 2">
    <name type="scientific">Drosophila madeirensis</name>
    <name type="common">Fruit fly</name>
    <dbReference type="NCBI Taxonomy" id="30013"/>
    <lineage>
        <taxon>Eukaryota</taxon>
        <taxon>Metazoa</taxon>
        <taxon>Ecdysozoa</taxon>
        <taxon>Arthropoda</taxon>
        <taxon>Hexapoda</taxon>
        <taxon>Insecta</taxon>
        <taxon>Pterygota</taxon>
        <taxon>Neoptera</taxon>
        <taxon>Endopterygota</taxon>
        <taxon>Diptera</taxon>
        <taxon>Brachycera</taxon>
        <taxon>Muscomorpha</taxon>
        <taxon>Ephydroidea</taxon>
        <taxon>Drosophilidae</taxon>
        <taxon>Drosophila</taxon>
        <taxon>Sophophora</taxon>
    </lineage>
</organism>
<reference evidence="1 2" key="1">
    <citation type="submission" date="2024-02" db="EMBL/GenBank/DDBJ databases">
        <title>A chromosome-level genome assembly of Drosophila madeirensis, a fruit fly species endemic to Madeira island.</title>
        <authorList>
            <person name="Tomihara K."/>
            <person name="Llopart A."/>
            <person name="Yamamoto D."/>
        </authorList>
    </citation>
    <scope>NUCLEOTIDE SEQUENCE [LARGE SCALE GENOMIC DNA]</scope>
    <source>
        <strain evidence="1 2">RF1</strain>
    </source>
</reference>
<accession>A0AAU9G416</accession>
<keyword evidence="2" id="KW-1185">Reference proteome</keyword>
<gene>
    <name evidence="1" type="ORF">DMAD_02094</name>
</gene>
<evidence type="ECO:0000313" key="1">
    <source>
        <dbReference type="EMBL" id="BFG02628.1"/>
    </source>
</evidence>
<evidence type="ECO:0000313" key="2">
    <source>
        <dbReference type="Proteomes" id="UP001500889"/>
    </source>
</evidence>